<evidence type="ECO:0000313" key="4">
    <source>
        <dbReference type="Proteomes" id="UP000440694"/>
    </source>
</evidence>
<evidence type="ECO:0000313" key="3">
    <source>
        <dbReference type="EMBL" id="MTD93939.1"/>
    </source>
</evidence>
<feature type="compositionally biased region" description="Basic and acidic residues" evidence="1">
    <location>
        <begin position="10"/>
        <end position="26"/>
    </location>
</feature>
<keyword evidence="4" id="KW-1185">Reference proteome</keyword>
<accession>A0A6I3KHY7</accession>
<protein>
    <recommendedName>
        <fullName evidence="2">Extensin-like C-terminal domain-containing protein</fullName>
    </recommendedName>
</protein>
<dbReference type="Pfam" id="PF06904">
    <property type="entry name" value="Extensin-like_C"/>
    <property type="match status" value="1"/>
</dbReference>
<name>A0A6I3KHY7_9HYPH</name>
<dbReference type="InterPro" id="IPR009683">
    <property type="entry name" value="Extensin-like_C"/>
</dbReference>
<reference evidence="3 4" key="1">
    <citation type="submission" date="2019-11" db="EMBL/GenBank/DDBJ databases">
        <title>Identification of a novel strain.</title>
        <authorList>
            <person name="Xu Q."/>
            <person name="Wang G."/>
        </authorList>
    </citation>
    <scope>NUCLEOTIDE SEQUENCE [LARGE SCALE GENOMIC DNA]</scope>
    <source>
        <strain evidence="4">xq</strain>
    </source>
</reference>
<feature type="domain" description="Extensin-like C-terminal" evidence="2">
    <location>
        <begin position="88"/>
        <end position="138"/>
    </location>
</feature>
<feature type="region of interest" description="Disordered" evidence="1">
    <location>
        <begin position="1"/>
        <end position="82"/>
    </location>
</feature>
<evidence type="ECO:0000256" key="1">
    <source>
        <dbReference type="SAM" id="MobiDB-lite"/>
    </source>
</evidence>
<sequence length="139" mass="14977">MTVRQAWGPTERDISAAKKKAAEKLAKQTPAAKADETAAVTPTPSIEAAGKKADAKKKGRVEKTEFKQDPAKPDPNKPAPAVVVDLKPATTKEAAFLKRLHHGSCGLFATVLGPEANEAHRDHFHLDMKVRRSPQGVCH</sequence>
<dbReference type="EMBL" id="WMBQ01000001">
    <property type="protein sequence ID" value="MTD93939.1"/>
    <property type="molecule type" value="Genomic_DNA"/>
</dbReference>
<gene>
    <name evidence="3" type="ORF">GIW81_06270</name>
</gene>
<evidence type="ECO:0000259" key="2">
    <source>
        <dbReference type="Pfam" id="PF06904"/>
    </source>
</evidence>
<dbReference type="AlphaFoldDB" id="A0A6I3KHY7"/>
<proteinExistence type="predicted"/>
<feature type="compositionally biased region" description="Basic and acidic residues" evidence="1">
    <location>
        <begin position="61"/>
        <end position="75"/>
    </location>
</feature>
<comment type="caution">
    <text evidence="3">The sequence shown here is derived from an EMBL/GenBank/DDBJ whole genome shotgun (WGS) entry which is preliminary data.</text>
</comment>
<organism evidence="3 4">
    <name type="scientific">Hyphomicrobium album</name>
    <dbReference type="NCBI Taxonomy" id="2665159"/>
    <lineage>
        <taxon>Bacteria</taxon>
        <taxon>Pseudomonadati</taxon>
        <taxon>Pseudomonadota</taxon>
        <taxon>Alphaproteobacteria</taxon>
        <taxon>Hyphomicrobiales</taxon>
        <taxon>Hyphomicrobiaceae</taxon>
        <taxon>Hyphomicrobium</taxon>
    </lineage>
</organism>
<dbReference type="Proteomes" id="UP000440694">
    <property type="component" value="Unassembled WGS sequence"/>
</dbReference>